<organism evidence="1 2">
    <name type="scientific">Luedemannella flava</name>
    <dbReference type="NCBI Taxonomy" id="349316"/>
    <lineage>
        <taxon>Bacteria</taxon>
        <taxon>Bacillati</taxon>
        <taxon>Actinomycetota</taxon>
        <taxon>Actinomycetes</taxon>
        <taxon>Micromonosporales</taxon>
        <taxon>Micromonosporaceae</taxon>
        <taxon>Luedemannella</taxon>
    </lineage>
</organism>
<proteinExistence type="predicted"/>
<name>A0ABP4Y9T2_9ACTN</name>
<dbReference type="EMBL" id="BAAALT010000064">
    <property type="protein sequence ID" value="GAA1802304.1"/>
    <property type="molecule type" value="Genomic_DNA"/>
</dbReference>
<accession>A0ABP4Y9T2</accession>
<evidence type="ECO:0000313" key="2">
    <source>
        <dbReference type="Proteomes" id="UP001500218"/>
    </source>
</evidence>
<gene>
    <name evidence="1" type="ORF">GCM10009682_25170</name>
</gene>
<comment type="caution">
    <text evidence="1">The sequence shown here is derived from an EMBL/GenBank/DDBJ whole genome shotgun (WGS) entry which is preliminary data.</text>
</comment>
<dbReference type="Proteomes" id="UP001500218">
    <property type="component" value="Unassembled WGS sequence"/>
</dbReference>
<protein>
    <submittedName>
        <fullName evidence="1">Uncharacterized protein</fullName>
    </submittedName>
</protein>
<reference evidence="2" key="1">
    <citation type="journal article" date="2019" name="Int. J. Syst. Evol. Microbiol.">
        <title>The Global Catalogue of Microorganisms (GCM) 10K type strain sequencing project: providing services to taxonomists for standard genome sequencing and annotation.</title>
        <authorList>
            <consortium name="The Broad Institute Genomics Platform"/>
            <consortium name="The Broad Institute Genome Sequencing Center for Infectious Disease"/>
            <person name="Wu L."/>
            <person name="Ma J."/>
        </authorList>
    </citation>
    <scope>NUCLEOTIDE SEQUENCE [LARGE SCALE GENOMIC DNA]</scope>
    <source>
        <strain evidence="2">JCM 13250</strain>
    </source>
</reference>
<sequence length="148" mass="16200">MRPDTSRVSATANAAAPIVAPGADDLIKECDRKIARYRAALDAGADPALVAGWIAETQAERSNALALSKAVSPREPLQAQLNTEEITELLNRLGNMITVLEQAQPEHKMEVYRALGLKLTYRPETQTVHAEIDLGMHRWDMVRVEGGT</sequence>
<keyword evidence="2" id="KW-1185">Reference proteome</keyword>
<evidence type="ECO:0000313" key="1">
    <source>
        <dbReference type="EMBL" id="GAA1802304.1"/>
    </source>
</evidence>
<dbReference type="RefSeq" id="WP_344129879.1">
    <property type="nucleotide sequence ID" value="NZ_BAAALT010000064.1"/>
</dbReference>